<keyword evidence="2" id="KW-0920">Virion tegument</keyword>
<evidence type="ECO:0000256" key="5">
    <source>
        <dbReference type="ARBA" id="ARBA00023200"/>
    </source>
</evidence>
<protein>
    <submittedName>
        <fullName evidence="6">Uncharacterized protein</fullName>
    </submittedName>
</protein>
<organismHost>
    <name type="scientific">Felis catus</name>
    <name type="common">Cat</name>
    <name type="synonym">Felis silvestris catus</name>
    <dbReference type="NCBI Taxonomy" id="9685"/>
</organismHost>
<keyword evidence="3" id="KW-0946">Virion</keyword>
<evidence type="ECO:0000256" key="4">
    <source>
        <dbReference type="ARBA" id="ARBA00022921"/>
    </source>
</evidence>
<evidence type="ECO:0000256" key="2">
    <source>
        <dbReference type="ARBA" id="ARBA00022580"/>
    </source>
</evidence>
<dbReference type="InterPro" id="IPR004286">
    <property type="entry name" value="Herpes_UL16/UL94"/>
</dbReference>
<accession>A0A0F6N4V9</accession>
<dbReference type="EMBL" id="MN551084">
    <property type="protein sequence ID" value="QJC19182.1"/>
    <property type="molecule type" value="Genomic_DNA"/>
</dbReference>
<keyword evidence="5" id="KW-1035">Host cytoplasm</keyword>
<keyword evidence="4" id="KW-0426">Late protein</keyword>
<evidence type="ECO:0000313" key="6">
    <source>
        <dbReference type="EMBL" id="AIA82778.1"/>
    </source>
</evidence>
<evidence type="ECO:0000313" key="7">
    <source>
        <dbReference type="EMBL" id="QJC19182.1"/>
    </source>
</evidence>
<sequence>MDNSRELLRNFLNKECVWKLNHASSKYIKIYTSTTAISPNYKPPRYMGSKDHFLNVTAIIMKPKGQSPRVTIYINNQPMHCCSMQSVSVLKMHDPKNIYLIYFGKFYAPPPKFQVPLDISTHDKEPQSEITRDDIVNTSTRCTIYDVEDLDETCISCIGKCAWYAHGTLFLPFLSIDYMMFCPSLKEFVSLPRFINLLTRCEDKQCVPCYGYKIHVNCCMGYTSGEEDGCSNSCPCILSCTAIQQDYAPITGNRNLLSLLFEPEYQKDIVALKFFSNTRPCSANDIFCGVLENGNEVPCNNTPWELLQISDFYTRLMIYNCQVLKRICIRSY</sequence>
<organismHost>
    <name type="scientific">Panthera leo</name>
    <name type="common">Lion</name>
    <dbReference type="NCBI Taxonomy" id="9689"/>
</organismHost>
<proteinExistence type="inferred from homology"/>
<organism evidence="6">
    <name type="scientific">Bovine herpesvirus 4</name>
    <name type="common">BoHV-4</name>
    <name type="synonym">Movar virus</name>
    <dbReference type="NCBI Taxonomy" id="10385"/>
    <lineage>
        <taxon>Viruses</taxon>
        <taxon>Duplodnaviria</taxon>
        <taxon>Heunggongvirae</taxon>
        <taxon>Peploviricota</taxon>
        <taxon>Herviviricetes</taxon>
        <taxon>Herpesvirales</taxon>
        <taxon>Orthoherpesviridae</taxon>
        <taxon>Gammaherpesvirinae</taxon>
        <taxon>Rhadinovirus</taxon>
        <taxon>Rhadinovirus bovinegamma4</taxon>
    </lineage>
</organism>
<reference evidence="6" key="1">
    <citation type="submission" date="2013-05" db="EMBL/GenBank/DDBJ databases">
        <title>Seroprevalence against a Canadian isolate of bovine herpesvirus 4 (BHV4) is higher in various diseases affected bovine dairy herds compared to healthy herds.</title>
        <authorList>
            <person name="Music N."/>
            <person name="Laroche J."/>
            <person name="Tremblay D."/>
            <person name="Mandeville I."/>
            <person name="Bellehumeur C."/>
            <person name="Charette S.J."/>
            <person name="Gagnon C.A."/>
        </authorList>
    </citation>
    <scope>NUCLEOTIDE SEQUENCE</scope>
    <source>
        <strain evidence="6">FMV09-1180503</strain>
    </source>
</reference>
<keyword evidence="1" id="KW-1048">Host nucleus</keyword>
<organismHost>
    <name type="scientific">Bos taurus</name>
    <name type="common">Bovine</name>
    <dbReference type="NCBI Taxonomy" id="9913"/>
</organismHost>
<evidence type="ECO:0000256" key="3">
    <source>
        <dbReference type="ARBA" id="ARBA00022844"/>
    </source>
</evidence>
<dbReference type="EMBL" id="KC999113">
    <property type="protein sequence ID" value="AIA82778.1"/>
    <property type="molecule type" value="Genomic_DNA"/>
</dbReference>
<name>A0A0F6N4V9_BHV4</name>
<reference evidence="7" key="2">
    <citation type="submission" date="2019-10" db="EMBL/GenBank/DDBJ databases">
        <title>Experimental infection of calves with contemporary bovine gammaherpesvirus type 4.</title>
        <authorList>
            <person name="Bauermann F."/>
            <person name="Kutish G."/>
            <person name="Diel D."/>
            <person name="Falkenberg S."/>
            <person name="Martins M."/>
            <person name="Flores E."/>
        </authorList>
    </citation>
    <scope>NUCLEOTIDE SEQUENCE</scope>
    <source>
        <strain evidence="7">SD16-49</strain>
    </source>
</reference>
<dbReference type="Pfam" id="PF03044">
    <property type="entry name" value="Herpes_UL16"/>
    <property type="match status" value="1"/>
</dbReference>
<dbReference type="HAMAP" id="MF_04039">
    <property type="entry name" value="HSV_CEP2"/>
    <property type="match status" value="1"/>
</dbReference>
<dbReference type="GO" id="GO:0044423">
    <property type="term" value="C:virion component"/>
    <property type="evidence" value="ECO:0007669"/>
    <property type="project" value="UniProtKB-KW"/>
</dbReference>
<evidence type="ECO:0000256" key="1">
    <source>
        <dbReference type="ARBA" id="ARBA00022562"/>
    </source>
</evidence>